<organism evidence="1 2">
    <name type="scientific">Paramuricea clavata</name>
    <name type="common">Red gorgonian</name>
    <name type="synonym">Violescent sea-whip</name>
    <dbReference type="NCBI Taxonomy" id="317549"/>
    <lineage>
        <taxon>Eukaryota</taxon>
        <taxon>Metazoa</taxon>
        <taxon>Cnidaria</taxon>
        <taxon>Anthozoa</taxon>
        <taxon>Octocorallia</taxon>
        <taxon>Malacalcyonacea</taxon>
        <taxon>Plexauridae</taxon>
        <taxon>Paramuricea</taxon>
    </lineage>
</organism>
<dbReference type="OrthoDB" id="1739706at2759"/>
<dbReference type="Pfam" id="PF05699">
    <property type="entry name" value="Dimer_Tnp_hAT"/>
    <property type="match status" value="1"/>
</dbReference>
<proteinExistence type="predicted"/>
<comment type="caution">
    <text evidence="1">The sequence shown here is derived from an EMBL/GenBank/DDBJ whole genome shotgun (WGS) entry which is preliminary data.</text>
</comment>
<gene>
    <name evidence="1" type="ORF">PACLA_8A036184</name>
</gene>
<dbReference type="AlphaFoldDB" id="A0A7D9HSQ1"/>
<dbReference type="PANTHER" id="PTHR46880">
    <property type="entry name" value="RAS-ASSOCIATING DOMAIN-CONTAINING PROTEIN"/>
    <property type="match status" value="1"/>
</dbReference>
<dbReference type="GO" id="GO:0046983">
    <property type="term" value="F:protein dimerization activity"/>
    <property type="evidence" value="ECO:0007669"/>
    <property type="project" value="InterPro"/>
</dbReference>
<protein>
    <submittedName>
        <fullName evidence="1">Zinc finger MYM-type 1-like</fullName>
    </submittedName>
</protein>
<reference evidence="1" key="1">
    <citation type="submission" date="2020-04" db="EMBL/GenBank/DDBJ databases">
        <authorList>
            <person name="Alioto T."/>
            <person name="Alioto T."/>
            <person name="Gomez Garrido J."/>
        </authorList>
    </citation>
    <scope>NUCLEOTIDE SEQUENCE</scope>
    <source>
        <strain evidence="1">A484AB</strain>
    </source>
</reference>
<sequence>MPIHNTRGTTVMTPDDQGHQVKEFIGELNAELKKKLNDEFNVRFDSENIDILRAINALNAGSDTYLDLSFSCLNTNRSILELEIERPEVDYRLGLLINPKRLPNLTALIAVKNTISTSTTSVERAFSSMNRICTKLRSTLLPERLSDLLCILLNRDVVDLLDLDEVVTAWGNMRNIGGLKSK</sequence>
<dbReference type="PANTHER" id="PTHR46880:SF5">
    <property type="entry name" value="DUF4371 DOMAIN-CONTAINING PROTEIN"/>
    <property type="match status" value="1"/>
</dbReference>
<accession>A0A7D9HSQ1</accession>
<dbReference type="InterPro" id="IPR012337">
    <property type="entry name" value="RNaseH-like_sf"/>
</dbReference>
<dbReference type="Proteomes" id="UP001152795">
    <property type="component" value="Unassembled WGS sequence"/>
</dbReference>
<dbReference type="SUPFAM" id="SSF53098">
    <property type="entry name" value="Ribonuclease H-like"/>
    <property type="match status" value="1"/>
</dbReference>
<name>A0A7D9HSQ1_PARCT</name>
<dbReference type="EMBL" id="CACRXK020001570">
    <property type="protein sequence ID" value="CAB3989924.1"/>
    <property type="molecule type" value="Genomic_DNA"/>
</dbReference>
<keyword evidence="2" id="KW-1185">Reference proteome</keyword>
<evidence type="ECO:0000313" key="2">
    <source>
        <dbReference type="Proteomes" id="UP001152795"/>
    </source>
</evidence>
<evidence type="ECO:0000313" key="1">
    <source>
        <dbReference type="EMBL" id="CAB3989924.1"/>
    </source>
</evidence>
<dbReference type="InterPro" id="IPR008906">
    <property type="entry name" value="HATC_C_dom"/>
</dbReference>